<reference evidence="4" key="1">
    <citation type="journal article" date="2023" name="Science">
        <title>Genome structures resolve the early diversification of teleost fishes.</title>
        <authorList>
            <person name="Parey E."/>
            <person name="Louis A."/>
            <person name="Montfort J."/>
            <person name="Bouchez O."/>
            <person name="Roques C."/>
            <person name="Iampietro C."/>
            <person name="Lluch J."/>
            <person name="Castinel A."/>
            <person name="Donnadieu C."/>
            <person name="Desvignes T."/>
            <person name="Floi Bucao C."/>
            <person name="Jouanno E."/>
            <person name="Wen M."/>
            <person name="Mejri S."/>
            <person name="Dirks R."/>
            <person name="Jansen H."/>
            <person name="Henkel C."/>
            <person name="Chen W.J."/>
            <person name="Zahm M."/>
            <person name="Cabau C."/>
            <person name="Klopp C."/>
            <person name="Thompson A.W."/>
            <person name="Robinson-Rechavi M."/>
            <person name="Braasch I."/>
            <person name="Lecointre G."/>
            <person name="Bobe J."/>
            <person name="Postlethwait J.H."/>
            <person name="Berthelot C."/>
            <person name="Roest Crollius H."/>
            <person name="Guiguen Y."/>
        </authorList>
    </citation>
    <scope>NUCLEOTIDE SEQUENCE</scope>
    <source>
        <strain evidence="4">Concon-B</strain>
    </source>
</reference>
<organism evidence="4 5">
    <name type="scientific">Conger conger</name>
    <name type="common">Conger eel</name>
    <name type="synonym">Muraena conger</name>
    <dbReference type="NCBI Taxonomy" id="82655"/>
    <lineage>
        <taxon>Eukaryota</taxon>
        <taxon>Metazoa</taxon>
        <taxon>Chordata</taxon>
        <taxon>Craniata</taxon>
        <taxon>Vertebrata</taxon>
        <taxon>Euteleostomi</taxon>
        <taxon>Actinopterygii</taxon>
        <taxon>Neopterygii</taxon>
        <taxon>Teleostei</taxon>
        <taxon>Anguilliformes</taxon>
        <taxon>Congridae</taxon>
        <taxon>Conger</taxon>
    </lineage>
</organism>
<protein>
    <submittedName>
        <fullName evidence="4">Uncharacterized protein</fullName>
    </submittedName>
</protein>
<dbReference type="SMART" id="SM00369">
    <property type="entry name" value="LRR_TYP"/>
    <property type="match status" value="8"/>
</dbReference>
<dbReference type="Pfam" id="PF13855">
    <property type="entry name" value="LRR_8"/>
    <property type="match status" value="2"/>
</dbReference>
<proteinExistence type="predicted"/>
<evidence type="ECO:0000313" key="5">
    <source>
        <dbReference type="Proteomes" id="UP001152803"/>
    </source>
</evidence>
<gene>
    <name evidence="4" type="ORF">COCON_G00207940</name>
</gene>
<dbReference type="InterPro" id="IPR032675">
    <property type="entry name" value="LRR_dom_sf"/>
</dbReference>
<dbReference type="PROSITE" id="PS51450">
    <property type="entry name" value="LRR"/>
    <property type="match status" value="1"/>
</dbReference>
<comment type="caution">
    <text evidence="4">The sequence shown here is derived from an EMBL/GenBank/DDBJ whole genome shotgun (WGS) entry which is preliminary data.</text>
</comment>
<dbReference type="OrthoDB" id="676979at2759"/>
<dbReference type="Pfam" id="PF00560">
    <property type="entry name" value="LRR_1"/>
    <property type="match status" value="1"/>
</dbReference>
<dbReference type="Gene3D" id="3.80.10.10">
    <property type="entry name" value="Ribonuclease Inhibitor"/>
    <property type="match status" value="2"/>
</dbReference>
<dbReference type="InterPro" id="IPR003591">
    <property type="entry name" value="Leu-rich_rpt_typical-subtyp"/>
</dbReference>
<dbReference type="SUPFAM" id="SSF52058">
    <property type="entry name" value="L domain-like"/>
    <property type="match status" value="1"/>
</dbReference>
<evidence type="ECO:0000256" key="3">
    <source>
        <dbReference type="SAM" id="MobiDB-lite"/>
    </source>
</evidence>
<dbReference type="Proteomes" id="UP001152803">
    <property type="component" value="Unassembled WGS sequence"/>
</dbReference>
<evidence type="ECO:0000256" key="2">
    <source>
        <dbReference type="ARBA" id="ARBA00022737"/>
    </source>
</evidence>
<accession>A0A9Q1HPP9</accession>
<feature type="region of interest" description="Disordered" evidence="3">
    <location>
        <begin position="246"/>
        <end position="282"/>
    </location>
</feature>
<name>A0A9Q1HPP9_CONCO</name>
<keyword evidence="5" id="KW-1185">Reference proteome</keyword>
<dbReference type="PRINTS" id="PR00019">
    <property type="entry name" value="LEURICHRPT"/>
</dbReference>
<evidence type="ECO:0000313" key="4">
    <source>
        <dbReference type="EMBL" id="KAJ8254182.1"/>
    </source>
</evidence>
<dbReference type="PANTHER" id="PTHR45712:SF22">
    <property type="entry name" value="INSULIN-LIKE GROWTH FACTOR-BINDING PROTEIN COMPLEX ACID LABILE SUBUNIT"/>
    <property type="match status" value="1"/>
</dbReference>
<dbReference type="InterPro" id="IPR001611">
    <property type="entry name" value="Leu-rich_rpt"/>
</dbReference>
<feature type="compositionally biased region" description="Polar residues" evidence="3">
    <location>
        <begin position="253"/>
        <end position="269"/>
    </location>
</feature>
<keyword evidence="1" id="KW-0433">Leucine-rich repeat</keyword>
<keyword evidence="2" id="KW-0677">Repeat</keyword>
<dbReference type="EMBL" id="JAFJMO010000016">
    <property type="protein sequence ID" value="KAJ8254182.1"/>
    <property type="molecule type" value="Genomic_DNA"/>
</dbReference>
<dbReference type="PANTHER" id="PTHR45712">
    <property type="entry name" value="AGAP008170-PA"/>
    <property type="match status" value="1"/>
</dbReference>
<dbReference type="InterPro" id="IPR050333">
    <property type="entry name" value="SLRP"/>
</dbReference>
<sequence>MLDLSQNKLSRLPGGAFRPLSELRNLDLSNNQVEHVSQESFAGLALLERLYLFNNRIQSIHPAAFQGLGQLLELKLQGNQLTSLPALRMPKLLLLDLSYNQIPPPEPADLQTPNLEGLHMAGMGLRELDPGLTAGLGNLHGLDLSQNQLRAVPEALREVRGLTRLNLAGNPVGRLRPEDFQKLEQLRELQELDLSNTNLQGLPREFRQLLPRLQGLSVAENPFNCLCPLAWFPSGFGRAGCGWGAPRRPAATSRPSTPARSWSGWTTGISGVPPRPRSPRPR</sequence>
<evidence type="ECO:0000256" key="1">
    <source>
        <dbReference type="ARBA" id="ARBA00022614"/>
    </source>
</evidence>
<dbReference type="AlphaFoldDB" id="A0A9Q1HPP9"/>